<feature type="transmembrane region" description="Helical" evidence="7">
    <location>
        <begin position="373"/>
        <end position="392"/>
    </location>
</feature>
<evidence type="ECO:0000256" key="6">
    <source>
        <dbReference type="ARBA" id="ARBA00038076"/>
    </source>
</evidence>
<evidence type="ECO:0000313" key="11">
    <source>
        <dbReference type="Proteomes" id="UP000186308"/>
    </source>
</evidence>
<keyword evidence="3 7" id="KW-0812">Transmembrane</keyword>
<feature type="domain" description="ABC3 transporter permease C-terminal" evidence="8">
    <location>
        <begin position="286"/>
        <end position="391"/>
    </location>
</feature>
<evidence type="ECO:0000256" key="7">
    <source>
        <dbReference type="SAM" id="Phobius"/>
    </source>
</evidence>
<dbReference type="GO" id="GO:0005886">
    <property type="term" value="C:plasma membrane"/>
    <property type="evidence" value="ECO:0007669"/>
    <property type="project" value="UniProtKB-SubCell"/>
</dbReference>
<evidence type="ECO:0000256" key="5">
    <source>
        <dbReference type="ARBA" id="ARBA00023136"/>
    </source>
</evidence>
<dbReference type="InterPro" id="IPR003838">
    <property type="entry name" value="ABC3_permease_C"/>
</dbReference>
<feature type="transmembrane region" description="Helical" evidence="7">
    <location>
        <begin position="282"/>
        <end position="304"/>
    </location>
</feature>
<feature type="transmembrane region" description="Helical" evidence="7">
    <location>
        <begin position="686"/>
        <end position="709"/>
    </location>
</feature>
<dbReference type="EMBL" id="FTNE01000007">
    <property type="protein sequence ID" value="SIQ64601.1"/>
    <property type="molecule type" value="Genomic_DNA"/>
</dbReference>
<evidence type="ECO:0000256" key="4">
    <source>
        <dbReference type="ARBA" id="ARBA00022989"/>
    </source>
</evidence>
<dbReference type="InterPro" id="IPR025857">
    <property type="entry name" value="MacB_PCD"/>
</dbReference>
<feature type="transmembrane region" description="Helical" evidence="7">
    <location>
        <begin position="21"/>
        <end position="47"/>
    </location>
</feature>
<feature type="transmembrane region" description="Helical" evidence="7">
    <location>
        <begin position="325"/>
        <end position="353"/>
    </location>
</feature>
<reference evidence="10 11" key="1">
    <citation type="submission" date="2017-01" db="EMBL/GenBank/DDBJ databases">
        <authorList>
            <person name="Varghese N."/>
            <person name="Submissions S."/>
        </authorList>
    </citation>
    <scope>NUCLEOTIDE SEQUENCE [LARGE SCALE GENOMIC DNA]</scope>
    <source>
        <strain evidence="10 11">ATCC 35905</strain>
    </source>
</reference>
<dbReference type="GO" id="GO:0022857">
    <property type="term" value="F:transmembrane transporter activity"/>
    <property type="evidence" value="ECO:0007669"/>
    <property type="project" value="TreeGrafter"/>
</dbReference>
<dbReference type="OrthoDB" id="5711186at2"/>
<dbReference type="Pfam" id="PF02687">
    <property type="entry name" value="FtsX"/>
    <property type="match status" value="2"/>
</dbReference>
<proteinExistence type="inferred from homology"/>
<dbReference type="PANTHER" id="PTHR30572">
    <property type="entry name" value="MEMBRANE COMPONENT OF TRANSPORTER-RELATED"/>
    <property type="match status" value="1"/>
</dbReference>
<protein>
    <submittedName>
        <fullName evidence="10">Duplicated orphan permease</fullName>
    </submittedName>
</protein>
<dbReference type="PANTHER" id="PTHR30572:SF4">
    <property type="entry name" value="ABC TRANSPORTER PERMEASE YTRF"/>
    <property type="match status" value="1"/>
</dbReference>
<evidence type="ECO:0000256" key="2">
    <source>
        <dbReference type="ARBA" id="ARBA00022475"/>
    </source>
</evidence>
<feature type="transmembrane region" description="Helical" evidence="7">
    <location>
        <begin position="763"/>
        <end position="791"/>
    </location>
</feature>
<dbReference type="Pfam" id="PF12704">
    <property type="entry name" value="MacB_PCD"/>
    <property type="match status" value="1"/>
</dbReference>
<evidence type="ECO:0000313" key="10">
    <source>
        <dbReference type="EMBL" id="SIQ64601.1"/>
    </source>
</evidence>
<keyword evidence="2" id="KW-1003">Cell membrane</keyword>
<feature type="domain" description="ABC3 transporter permease C-terminal" evidence="8">
    <location>
        <begin position="689"/>
        <end position="801"/>
    </location>
</feature>
<evidence type="ECO:0000256" key="1">
    <source>
        <dbReference type="ARBA" id="ARBA00004651"/>
    </source>
</evidence>
<dbReference type="InterPro" id="IPR050250">
    <property type="entry name" value="Macrolide_Exporter_MacB"/>
</dbReference>
<accession>A0A8G2FG95</accession>
<keyword evidence="4 7" id="KW-1133">Transmembrane helix</keyword>
<organism evidence="10 11">
    <name type="scientific">Acidiphilium rubrum</name>
    <dbReference type="NCBI Taxonomy" id="526"/>
    <lineage>
        <taxon>Bacteria</taxon>
        <taxon>Pseudomonadati</taxon>
        <taxon>Pseudomonadota</taxon>
        <taxon>Alphaproteobacteria</taxon>
        <taxon>Acetobacterales</taxon>
        <taxon>Acidocellaceae</taxon>
        <taxon>Acidiphilium</taxon>
    </lineage>
</organism>
<evidence type="ECO:0000259" key="9">
    <source>
        <dbReference type="Pfam" id="PF12704"/>
    </source>
</evidence>
<feature type="transmembrane region" description="Helical" evidence="7">
    <location>
        <begin position="426"/>
        <end position="447"/>
    </location>
</feature>
<feature type="domain" description="MacB-like periplasmic core" evidence="9">
    <location>
        <begin position="27"/>
        <end position="237"/>
    </location>
</feature>
<name>A0A8G2FG95_ACIRU</name>
<feature type="transmembrane region" description="Helical" evidence="7">
    <location>
        <begin position="730"/>
        <end position="757"/>
    </location>
</feature>
<dbReference type="AlphaFoldDB" id="A0A8G2FG95"/>
<gene>
    <name evidence="10" type="ORF">SAMN05421828_10798</name>
</gene>
<comment type="caution">
    <text evidence="10">The sequence shown here is derived from an EMBL/GenBank/DDBJ whole genome shotgun (WGS) entry which is preliminary data.</text>
</comment>
<keyword evidence="11" id="KW-1185">Reference proteome</keyword>
<comment type="subcellular location">
    <subcellularLocation>
        <location evidence="1">Cell membrane</location>
        <topology evidence="1">Multi-pass membrane protein</topology>
    </subcellularLocation>
</comment>
<comment type="similarity">
    <text evidence="6">Belongs to the ABC-4 integral membrane protein family.</text>
</comment>
<dbReference type="Proteomes" id="UP000186308">
    <property type="component" value="Unassembled WGS sequence"/>
</dbReference>
<evidence type="ECO:0000256" key="3">
    <source>
        <dbReference type="ARBA" id="ARBA00022692"/>
    </source>
</evidence>
<evidence type="ECO:0000259" key="8">
    <source>
        <dbReference type="Pfam" id="PF02687"/>
    </source>
</evidence>
<keyword evidence="5 7" id="KW-0472">Membrane</keyword>
<sequence>MIGAMANDAATACRGLMRRPFYAVASIVMLALAIGANVTAFGVFYGYNVRALPYHAPSRLMLVAAASQRIDPDDPEISAKTYWALQGRLPSVQSVGLWAYIGPAAAMVDGRAQQVDTADVTPSFLTTLGVRPLIGRLPSVAAGLPSGPHEAVISAQFWRAAFSGSDAVLGRHIVIGGVSERIVGVLPASFGFVSATDLWAAYVPPRTGIPASNGNKFMPVRLAQGASAAQLDVQLTRALQRIEAVNNPAASAREQHNRERLIARPIRPALLGMTPFGALPSLVQAMAVLLLVLAIANAGNLALVRNRARLQDYAIRRILGARRGSLLRLFLLEQVPIVLAVGAGGALIGWVALQDLQEFQPIFHASPFGIATGAPAQAFGLALTLVSLLLVASGPSVQIWRQTLGDRADHGTRATLSPGARRTQNALGALQVGLAAILLIGSAALSISLHQILTQQRGFQTKGRVVASVLMPPALANLTVLGRVVDAVSHLPGIAASGGSLEWSYPLTKTLIEVGVFPDRPRAQAEGVYFVPIVGHYFRALGIDIAAGHGFGLAAKAASCHRDLIVSQDLAQASFAKGAIGKQLNLAGDLYPIIGVTPRLLWQPSGKDGISGTMFFPAACLATLKAPFPFRGATIIADARGGPRAAISAIDHAIGVAAPGAVVTSIEPYSQVIFASTAFRTLIARLVAAFAALALLLAALGVYAVNAFIARARLPEFGLRAMLGADAGRLLRTALVDAAWVLAAGLTGGAIGGFFLVRMMQPVLFHIGAVLPWIFAAALGLIAIVVIMAAWRPASQAANLPVKTLLDAG</sequence>